<comment type="caution">
    <text evidence="2">The sequence shown here is derived from an EMBL/GenBank/DDBJ whole genome shotgun (WGS) entry which is preliminary data.</text>
</comment>
<keyword evidence="1" id="KW-0812">Transmembrane</keyword>
<dbReference type="NCBIfam" id="TIGR02523">
    <property type="entry name" value="type_IV_pilV"/>
    <property type="match status" value="1"/>
</dbReference>
<proteinExistence type="predicted"/>
<keyword evidence="3" id="KW-1185">Reference proteome</keyword>
<sequence length="167" mass="18414">MIMDEALTEQEVERQMDLKSYQHAKAGGFTLLEALIALVIFSVALLGLAKMYTQMMSMSHSAYFRTLATIQVNDLEERIRANPKASGEGDYKLTSCPAPAGTLRAPEDLITWCANTSALFGGQLVSASVTEDGSDYVVRLTWSERGLDGDTGDQAFENVTFDYRVRK</sequence>
<dbReference type="InterPro" id="IPR013362">
    <property type="entry name" value="Pilus_4_PilV"/>
</dbReference>
<dbReference type="Pfam" id="PF07963">
    <property type="entry name" value="N_methyl"/>
    <property type="match status" value="1"/>
</dbReference>
<evidence type="ECO:0000256" key="1">
    <source>
        <dbReference type="SAM" id="Phobius"/>
    </source>
</evidence>
<gene>
    <name evidence="2" type="primary">pilV</name>
    <name evidence="2" type="ORF">KTN04_06555</name>
</gene>
<keyword evidence="1" id="KW-1133">Transmembrane helix</keyword>
<accession>A0ABS6MAW9</accession>
<evidence type="ECO:0000313" key="3">
    <source>
        <dbReference type="Proteomes" id="UP000755551"/>
    </source>
</evidence>
<dbReference type="InterPro" id="IPR012902">
    <property type="entry name" value="N_methyl_site"/>
</dbReference>
<dbReference type="Proteomes" id="UP000755551">
    <property type="component" value="Unassembled WGS sequence"/>
</dbReference>
<name>A0ABS6MAW9_9GAMM</name>
<dbReference type="PROSITE" id="PS00409">
    <property type="entry name" value="PROKAR_NTER_METHYL"/>
    <property type="match status" value="1"/>
</dbReference>
<keyword evidence="1" id="KW-0472">Membrane</keyword>
<dbReference type="EMBL" id="JAHQZT010000006">
    <property type="protein sequence ID" value="MBV0932996.1"/>
    <property type="molecule type" value="Genomic_DNA"/>
</dbReference>
<organism evidence="2 3">
    <name type="scientific">Marinobacterium weihaiense</name>
    <dbReference type="NCBI Taxonomy" id="2851016"/>
    <lineage>
        <taxon>Bacteria</taxon>
        <taxon>Pseudomonadati</taxon>
        <taxon>Pseudomonadota</taxon>
        <taxon>Gammaproteobacteria</taxon>
        <taxon>Oceanospirillales</taxon>
        <taxon>Oceanospirillaceae</taxon>
        <taxon>Marinobacterium</taxon>
    </lineage>
</organism>
<feature type="transmembrane region" description="Helical" evidence="1">
    <location>
        <begin position="26"/>
        <end position="49"/>
    </location>
</feature>
<dbReference type="RefSeq" id="WP_217334419.1">
    <property type="nucleotide sequence ID" value="NZ_JAHQZT010000006.1"/>
</dbReference>
<dbReference type="NCBIfam" id="TIGR02532">
    <property type="entry name" value="IV_pilin_GFxxxE"/>
    <property type="match status" value="1"/>
</dbReference>
<reference evidence="2 3" key="1">
    <citation type="submission" date="2021-06" db="EMBL/GenBank/DDBJ databases">
        <title>Bacterium isolated from marine sediment.</title>
        <authorList>
            <person name="Zhu K.-L."/>
            <person name="Du Z.-J."/>
            <person name="Liang Q.-Y."/>
        </authorList>
    </citation>
    <scope>NUCLEOTIDE SEQUENCE [LARGE SCALE GENOMIC DNA]</scope>
    <source>
        <strain evidence="2 3">A346</strain>
    </source>
</reference>
<protein>
    <submittedName>
        <fullName evidence="2">Type IV pilus modification protein PilV</fullName>
    </submittedName>
</protein>
<evidence type="ECO:0000313" key="2">
    <source>
        <dbReference type="EMBL" id="MBV0932996.1"/>
    </source>
</evidence>